<gene>
    <name evidence="1" type="ORF">C1704_16945</name>
</gene>
<name>A0A2S5SQF1_9BURK</name>
<dbReference type="Pfam" id="PF05045">
    <property type="entry name" value="RgpF"/>
    <property type="match status" value="1"/>
</dbReference>
<evidence type="ECO:0000313" key="1">
    <source>
        <dbReference type="EMBL" id="PPE64929.1"/>
    </source>
</evidence>
<comment type="caution">
    <text evidence="1">The sequence shown here is derived from an EMBL/GenBank/DDBJ whole genome shotgun (WGS) entry which is preliminary data.</text>
</comment>
<protein>
    <recommendedName>
        <fullName evidence="3">Rhamnan synthesis protein F</fullName>
    </recommendedName>
</protein>
<dbReference type="RefSeq" id="WP_104303924.1">
    <property type="nucleotide sequence ID" value="NZ_PSNX01000020.1"/>
</dbReference>
<reference evidence="1 2" key="1">
    <citation type="submission" date="2018-02" db="EMBL/GenBank/DDBJ databases">
        <title>Reclassifiation of [Polyangium] brachysporum DSM 7029 as Guopingzhaonella breviflexa gen. nov., sp. nov., a member of the family Comamonadaceae.</title>
        <authorList>
            <person name="Tang B."/>
        </authorList>
    </citation>
    <scope>NUCLEOTIDE SEQUENCE [LARGE SCALE GENOMIC DNA]</scope>
    <source>
        <strain evidence="1 2">BCRC 80649</strain>
    </source>
</reference>
<proteinExistence type="predicted"/>
<dbReference type="Proteomes" id="UP000238605">
    <property type="component" value="Unassembled WGS sequence"/>
</dbReference>
<evidence type="ECO:0000313" key="2">
    <source>
        <dbReference type="Proteomes" id="UP000238605"/>
    </source>
</evidence>
<organism evidence="1 2">
    <name type="scientific">Caldimonas caldifontis</name>
    <dbReference type="NCBI Taxonomy" id="1452508"/>
    <lineage>
        <taxon>Bacteria</taxon>
        <taxon>Pseudomonadati</taxon>
        <taxon>Pseudomonadota</taxon>
        <taxon>Betaproteobacteria</taxon>
        <taxon>Burkholderiales</taxon>
        <taxon>Sphaerotilaceae</taxon>
        <taxon>Caldimonas</taxon>
    </lineage>
</organism>
<evidence type="ECO:0008006" key="3">
    <source>
        <dbReference type="Google" id="ProtNLM"/>
    </source>
</evidence>
<dbReference type="AlphaFoldDB" id="A0A2S5SQF1"/>
<dbReference type="InterPro" id="IPR007739">
    <property type="entry name" value="RgpF"/>
</dbReference>
<sequence>MLQQPTSGPAVPADLQLGEVAGLQTWWDYQPSEPDLRIRWKRLAARLFHERPRPASMPIKPVVPRERWVAYFAFLPQGTLSDAHRFTLGRLRDEGCHVLVICATPAADVVPQELARYADALYWKGLEGYDFSAYTLALEAIAERSPHADVLILNDSMFGPFHPVQPFFQGLYWDLTGFTGSALNENHLQSYGFMVRALDESRLAQLRGVFFAHKAFDRADQVIWAQELLLARLASRHMSVGACWYSDGSTVDDPCLRRPFELVDAGFPFMKKSLLGKMMQFQDPERVRALLRAQGHPEQ</sequence>
<dbReference type="EMBL" id="PSNX01000020">
    <property type="protein sequence ID" value="PPE64929.1"/>
    <property type="molecule type" value="Genomic_DNA"/>
</dbReference>
<keyword evidence="2" id="KW-1185">Reference proteome</keyword>
<accession>A0A2S5SQF1</accession>